<protein>
    <recommendedName>
        <fullName evidence="3">Altered inheritance of mitochondria protein 9, mitochondrial</fullName>
    </recommendedName>
    <alternativeName>
        <fullName evidence="6">Found in mitochondrial proteome protein 29</fullName>
    </alternativeName>
</protein>
<dbReference type="OrthoDB" id="2831558at2759"/>
<gene>
    <name evidence="8" type="ORF">AJ79_04811</name>
</gene>
<comment type="caution">
    <text evidence="8">The sequence shown here is derived from an EMBL/GenBank/DDBJ whole genome shotgun (WGS) entry which is preliminary data.</text>
</comment>
<dbReference type="AlphaFoldDB" id="A0A2B7XS11"/>
<dbReference type="GO" id="GO:0005739">
    <property type="term" value="C:mitochondrion"/>
    <property type="evidence" value="ECO:0007669"/>
    <property type="project" value="UniProtKB-SubCell"/>
</dbReference>
<evidence type="ECO:0000313" key="8">
    <source>
        <dbReference type="EMBL" id="PGH11553.1"/>
    </source>
</evidence>
<keyword evidence="5" id="KW-0496">Mitochondrion</keyword>
<keyword evidence="9" id="KW-1185">Reference proteome</keyword>
<dbReference type="PANTHER" id="PTHR36091">
    <property type="entry name" value="ALTERED INHERITANCE OF MITOCHONDRIA PROTEIN 9, MITOCHONDRIAL"/>
    <property type="match status" value="1"/>
</dbReference>
<evidence type="ECO:0000259" key="7">
    <source>
        <dbReference type="Pfam" id="PF01636"/>
    </source>
</evidence>
<evidence type="ECO:0000256" key="6">
    <source>
        <dbReference type="ARBA" id="ARBA00031849"/>
    </source>
</evidence>
<evidence type="ECO:0000313" key="9">
    <source>
        <dbReference type="Proteomes" id="UP000223968"/>
    </source>
</evidence>
<keyword evidence="4" id="KW-0809">Transit peptide</keyword>
<comment type="similarity">
    <text evidence="2">Belongs to the AIM9 family.</text>
</comment>
<dbReference type="PANTHER" id="PTHR36091:SF1">
    <property type="entry name" value="ALTERED INHERITANCE OF MITOCHONDRIA PROTEIN 9, MITOCHONDRIAL"/>
    <property type="match status" value="1"/>
</dbReference>
<comment type="subcellular location">
    <subcellularLocation>
        <location evidence="1">Mitochondrion</location>
    </subcellularLocation>
</comment>
<evidence type="ECO:0000256" key="5">
    <source>
        <dbReference type="ARBA" id="ARBA00023128"/>
    </source>
</evidence>
<reference evidence="8 9" key="1">
    <citation type="submission" date="2017-10" db="EMBL/GenBank/DDBJ databases">
        <title>Comparative genomics in systemic dimorphic fungi from Ajellomycetaceae.</title>
        <authorList>
            <person name="Munoz J.F."/>
            <person name="Mcewen J.G."/>
            <person name="Clay O.K."/>
            <person name="Cuomo C.A."/>
        </authorList>
    </citation>
    <scope>NUCLEOTIDE SEQUENCE [LARGE SCALE GENOMIC DNA]</scope>
    <source>
        <strain evidence="8 9">UAMH5409</strain>
    </source>
</reference>
<dbReference type="Proteomes" id="UP000223968">
    <property type="component" value="Unassembled WGS sequence"/>
</dbReference>
<dbReference type="InterPro" id="IPR011009">
    <property type="entry name" value="Kinase-like_dom_sf"/>
</dbReference>
<evidence type="ECO:0000256" key="4">
    <source>
        <dbReference type="ARBA" id="ARBA00022946"/>
    </source>
</evidence>
<sequence length="312" mass="36479">MSKLDFPAYGSLYFSDAPSLKSNYPTYRVDEKYCIGPSCGVIYWDCDIGHPKYYYYAKPNRGPWGDLSEYTSALIDAGLKRLPPPEKLVGKWQRPFQGSVDEHLQLLHSGSKALQQLVKNIHIQNNKAPTMFHSDLHKRNIFVSEKNPMVVTGFIDWQLTRVEPAFYQAYVAGLGLLAPRLNNARNVDETLLGPFRYCHRTWRDSIVPFTYELLELQKQWDSLGFKEPCSLDFSNPEQTRVFQEREQMFNDFLEIKKDLLEMVETDDDGWILPELFEERKKLCQFLYDSLVSDIKDETDWNDMESSWPFDHD</sequence>
<evidence type="ECO:0000256" key="1">
    <source>
        <dbReference type="ARBA" id="ARBA00004173"/>
    </source>
</evidence>
<dbReference type="SUPFAM" id="SSF56112">
    <property type="entry name" value="Protein kinase-like (PK-like)"/>
    <property type="match status" value="1"/>
</dbReference>
<evidence type="ECO:0000256" key="3">
    <source>
        <dbReference type="ARBA" id="ARBA00016197"/>
    </source>
</evidence>
<dbReference type="Pfam" id="PF01636">
    <property type="entry name" value="APH"/>
    <property type="match status" value="1"/>
</dbReference>
<dbReference type="Gene3D" id="3.90.1200.10">
    <property type="match status" value="1"/>
</dbReference>
<organism evidence="8 9">
    <name type="scientific">Helicocarpus griseus UAMH5409</name>
    <dbReference type="NCBI Taxonomy" id="1447875"/>
    <lineage>
        <taxon>Eukaryota</taxon>
        <taxon>Fungi</taxon>
        <taxon>Dikarya</taxon>
        <taxon>Ascomycota</taxon>
        <taxon>Pezizomycotina</taxon>
        <taxon>Eurotiomycetes</taxon>
        <taxon>Eurotiomycetidae</taxon>
        <taxon>Onygenales</taxon>
        <taxon>Ajellomycetaceae</taxon>
        <taxon>Helicocarpus</taxon>
    </lineage>
</organism>
<dbReference type="EMBL" id="PDNB01000071">
    <property type="protein sequence ID" value="PGH11553.1"/>
    <property type="molecule type" value="Genomic_DNA"/>
</dbReference>
<accession>A0A2B7XS11</accession>
<feature type="domain" description="Aminoglycoside phosphotransferase" evidence="7">
    <location>
        <begin position="112"/>
        <end position="167"/>
    </location>
</feature>
<dbReference type="InterPro" id="IPR051035">
    <property type="entry name" value="Mito_inheritance_9"/>
</dbReference>
<proteinExistence type="inferred from homology"/>
<dbReference type="STRING" id="1447875.A0A2B7XS11"/>
<dbReference type="InterPro" id="IPR002575">
    <property type="entry name" value="Aminoglycoside_PTrfase"/>
</dbReference>
<evidence type="ECO:0000256" key="2">
    <source>
        <dbReference type="ARBA" id="ARBA00005543"/>
    </source>
</evidence>
<name>A0A2B7XS11_9EURO</name>